<dbReference type="PANTHER" id="PTHR37936:SF3">
    <property type="entry name" value="TRANSPOSASE INSC FOR INSERTION ELEMENT IS2A-RELATED"/>
    <property type="match status" value="1"/>
</dbReference>
<evidence type="ECO:0000256" key="2">
    <source>
        <dbReference type="SAM" id="MobiDB-lite"/>
    </source>
</evidence>
<evidence type="ECO:0000313" key="4">
    <source>
        <dbReference type="Proteomes" id="UP001244297"/>
    </source>
</evidence>
<comment type="caution">
    <text evidence="3">The sequence shown here is derived from an EMBL/GenBank/DDBJ whole genome shotgun (WGS) entry which is preliminary data.</text>
</comment>
<comment type="similarity">
    <text evidence="1">Belongs to the transposase 8 family.</text>
</comment>
<accession>A0ABT8AYD3</accession>
<sequence length="138" mass="15497">MMRGELLENAERRRRWSFDDKVRIVEASFETGVSVCSVARRYGIAQGLLFTWRRQAREGRLGGDEQAPVFVPVAITPEPSLPVPTHQSDDPRAPAPLRRPRRKSGVIEIDLGGGRRLKVDRDVDAAALRRVLDALEGR</sequence>
<dbReference type="SUPFAM" id="SSF48295">
    <property type="entry name" value="TrpR-like"/>
    <property type="match status" value="1"/>
</dbReference>
<name>A0ABT8AYD3_9HYPH</name>
<dbReference type="RefSeq" id="WP_238284840.1">
    <property type="nucleotide sequence ID" value="NZ_BPQS01000001.1"/>
</dbReference>
<dbReference type="InterPro" id="IPR010921">
    <property type="entry name" value="Trp_repressor/repl_initiator"/>
</dbReference>
<feature type="region of interest" description="Disordered" evidence="2">
    <location>
        <begin position="77"/>
        <end position="101"/>
    </location>
</feature>
<dbReference type="InterPro" id="IPR002514">
    <property type="entry name" value="Transposase_8"/>
</dbReference>
<evidence type="ECO:0000313" key="3">
    <source>
        <dbReference type="EMBL" id="MDN3574555.1"/>
    </source>
</evidence>
<proteinExistence type="inferred from homology"/>
<dbReference type="Proteomes" id="UP001244297">
    <property type="component" value="Unassembled WGS sequence"/>
</dbReference>
<evidence type="ECO:0000256" key="1">
    <source>
        <dbReference type="ARBA" id="ARBA00009964"/>
    </source>
</evidence>
<dbReference type="PANTHER" id="PTHR37936">
    <property type="entry name" value="TRANSPOSASE INSC FOR INSERTION ELEMENT IS2A-RELATED"/>
    <property type="match status" value="1"/>
</dbReference>
<gene>
    <name evidence="3" type="ORF">QWZ18_28605</name>
</gene>
<dbReference type="NCBIfam" id="NF047595">
    <property type="entry name" value="IS66_ISRel24_TnpA"/>
    <property type="match status" value="1"/>
</dbReference>
<dbReference type="InterPro" id="IPR036388">
    <property type="entry name" value="WH-like_DNA-bd_sf"/>
</dbReference>
<organism evidence="3 4">
    <name type="scientific">Methylobacterium longum</name>
    <dbReference type="NCBI Taxonomy" id="767694"/>
    <lineage>
        <taxon>Bacteria</taxon>
        <taxon>Pseudomonadati</taxon>
        <taxon>Pseudomonadota</taxon>
        <taxon>Alphaproteobacteria</taxon>
        <taxon>Hyphomicrobiales</taxon>
        <taxon>Methylobacteriaceae</taxon>
        <taxon>Methylobacterium</taxon>
    </lineage>
</organism>
<reference evidence="4" key="1">
    <citation type="journal article" date="2019" name="Int. J. Syst. Evol. Microbiol.">
        <title>The Global Catalogue of Microorganisms (GCM) 10K type strain sequencing project: providing services to taxonomists for standard genome sequencing and annotation.</title>
        <authorList>
            <consortium name="The Broad Institute Genomics Platform"/>
            <consortium name="The Broad Institute Genome Sequencing Center for Infectious Disease"/>
            <person name="Wu L."/>
            <person name="Ma J."/>
        </authorList>
    </citation>
    <scope>NUCLEOTIDE SEQUENCE [LARGE SCALE GENOMIC DNA]</scope>
    <source>
        <strain evidence="4">CECT 7806</strain>
    </source>
</reference>
<dbReference type="Pfam" id="PF01527">
    <property type="entry name" value="HTH_Tnp_1"/>
    <property type="match status" value="1"/>
</dbReference>
<dbReference type="Gene3D" id="1.10.10.10">
    <property type="entry name" value="Winged helix-like DNA-binding domain superfamily/Winged helix DNA-binding domain"/>
    <property type="match status" value="1"/>
</dbReference>
<keyword evidence="4" id="KW-1185">Reference proteome</keyword>
<protein>
    <submittedName>
        <fullName evidence="3">Transposase</fullName>
    </submittedName>
</protein>
<dbReference type="EMBL" id="JAUFPT010000102">
    <property type="protein sequence ID" value="MDN3574555.1"/>
    <property type="molecule type" value="Genomic_DNA"/>
</dbReference>